<dbReference type="Gene3D" id="3.90.1570.10">
    <property type="entry name" value="tt1808, chain A"/>
    <property type="match status" value="1"/>
</dbReference>
<organism evidence="2 3">
    <name type="scientific">Kolteria novifilia</name>
    <dbReference type="NCBI Taxonomy" id="2527975"/>
    <lineage>
        <taxon>Bacteria</taxon>
        <taxon>Pseudomonadati</taxon>
        <taxon>Planctomycetota</taxon>
        <taxon>Planctomycetia</taxon>
        <taxon>Kolteriales</taxon>
        <taxon>Kolteriaceae</taxon>
        <taxon>Kolteria</taxon>
    </lineage>
</organism>
<dbReference type="PANTHER" id="PTHR34107:SF1">
    <property type="entry name" value="SLL0198 PROTEIN"/>
    <property type="match status" value="1"/>
</dbReference>
<dbReference type="InterPro" id="IPR011335">
    <property type="entry name" value="Restrct_endonuc-II-like"/>
</dbReference>
<keyword evidence="3" id="KW-1185">Reference proteome</keyword>
<proteinExistence type="predicted"/>
<feature type="domain" description="Putative restriction endonuclease" evidence="1">
    <location>
        <begin position="12"/>
        <end position="178"/>
    </location>
</feature>
<dbReference type="InterPro" id="IPR012296">
    <property type="entry name" value="Nuclease_put_TT1808"/>
</dbReference>
<accession>A0A518BAX7</accession>
<dbReference type="InterPro" id="IPR008538">
    <property type="entry name" value="Uma2"/>
</dbReference>
<evidence type="ECO:0000313" key="2">
    <source>
        <dbReference type="EMBL" id="QDU64132.1"/>
    </source>
</evidence>
<sequence>MATAEKPITLRDYFDRPDIDEPTELVRGVIVPLNRPSPRHGDICARLCIELGIYLQRHDLGRVITNDSGVITERHPDTLRGPDVAYYSYQRMPKGPAPQDPNPSPPELVFEVRSPHDRWPGLLRKVAEYLGAGVEVVCVVDPASRSLRVFSADDPGTMVEEDEELTFPGLLDGFSLKVRQLFD</sequence>
<dbReference type="AlphaFoldDB" id="A0A518BAX7"/>
<dbReference type="Pfam" id="PF05685">
    <property type="entry name" value="Uma2"/>
    <property type="match status" value="1"/>
</dbReference>
<name>A0A518BAX7_9BACT</name>
<dbReference type="Proteomes" id="UP000317093">
    <property type="component" value="Chromosome"/>
</dbReference>
<evidence type="ECO:0000259" key="1">
    <source>
        <dbReference type="Pfam" id="PF05685"/>
    </source>
</evidence>
<dbReference type="EMBL" id="CP036279">
    <property type="protein sequence ID" value="QDU64132.1"/>
    <property type="molecule type" value="Genomic_DNA"/>
</dbReference>
<dbReference type="SUPFAM" id="SSF52980">
    <property type="entry name" value="Restriction endonuclease-like"/>
    <property type="match status" value="1"/>
</dbReference>
<dbReference type="PANTHER" id="PTHR34107">
    <property type="entry name" value="SLL0198 PROTEIN-RELATED"/>
    <property type="match status" value="1"/>
</dbReference>
<dbReference type="KEGG" id="knv:Pan216_50210"/>
<dbReference type="RefSeq" id="WP_145262114.1">
    <property type="nucleotide sequence ID" value="NZ_CP036279.1"/>
</dbReference>
<evidence type="ECO:0000313" key="3">
    <source>
        <dbReference type="Proteomes" id="UP000317093"/>
    </source>
</evidence>
<dbReference type="CDD" id="cd06260">
    <property type="entry name" value="DUF820-like"/>
    <property type="match status" value="1"/>
</dbReference>
<gene>
    <name evidence="2" type="ORF">Pan216_50210</name>
</gene>
<reference evidence="2 3" key="1">
    <citation type="submission" date="2019-02" db="EMBL/GenBank/DDBJ databases">
        <title>Deep-cultivation of Planctomycetes and their phenomic and genomic characterization uncovers novel biology.</title>
        <authorList>
            <person name="Wiegand S."/>
            <person name="Jogler M."/>
            <person name="Boedeker C."/>
            <person name="Pinto D."/>
            <person name="Vollmers J."/>
            <person name="Rivas-Marin E."/>
            <person name="Kohn T."/>
            <person name="Peeters S.H."/>
            <person name="Heuer A."/>
            <person name="Rast P."/>
            <person name="Oberbeckmann S."/>
            <person name="Bunk B."/>
            <person name="Jeske O."/>
            <person name="Meyerdierks A."/>
            <person name="Storesund J.E."/>
            <person name="Kallscheuer N."/>
            <person name="Luecker S."/>
            <person name="Lage O.M."/>
            <person name="Pohl T."/>
            <person name="Merkel B.J."/>
            <person name="Hornburger P."/>
            <person name="Mueller R.-W."/>
            <person name="Bruemmer F."/>
            <person name="Labrenz M."/>
            <person name="Spormann A.M."/>
            <person name="Op den Camp H."/>
            <person name="Overmann J."/>
            <person name="Amann R."/>
            <person name="Jetten M.S.M."/>
            <person name="Mascher T."/>
            <person name="Medema M.H."/>
            <person name="Devos D.P."/>
            <person name="Kaster A.-K."/>
            <person name="Ovreas L."/>
            <person name="Rohde M."/>
            <person name="Galperin M.Y."/>
            <person name="Jogler C."/>
        </authorList>
    </citation>
    <scope>NUCLEOTIDE SEQUENCE [LARGE SCALE GENOMIC DNA]</scope>
    <source>
        <strain evidence="2 3">Pan216</strain>
    </source>
</reference>
<protein>
    <recommendedName>
        <fullName evidence="1">Putative restriction endonuclease domain-containing protein</fullName>
    </recommendedName>
</protein>
<dbReference type="OrthoDB" id="274259at2"/>